<comment type="caution">
    <text evidence="1">The sequence shown here is derived from an EMBL/GenBank/DDBJ whole genome shotgun (WGS) entry which is preliminary data.</text>
</comment>
<organism evidence="1 2">
    <name type="scientific">Diaporthe vaccinii</name>
    <dbReference type="NCBI Taxonomy" id="105482"/>
    <lineage>
        <taxon>Eukaryota</taxon>
        <taxon>Fungi</taxon>
        <taxon>Dikarya</taxon>
        <taxon>Ascomycota</taxon>
        <taxon>Pezizomycotina</taxon>
        <taxon>Sordariomycetes</taxon>
        <taxon>Sordariomycetidae</taxon>
        <taxon>Diaporthales</taxon>
        <taxon>Diaporthaceae</taxon>
        <taxon>Diaporthe</taxon>
        <taxon>Diaporthe eres species complex</taxon>
    </lineage>
</organism>
<dbReference type="PANTHER" id="PTHR42048:SF1">
    <property type="entry name" value="ARS-BINDING PROTEIN 2"/>
    <property type="match status" value="1"/>
</dbReference>
<reference evidence="1 2" key="1">
    <citation type="submission" date="2024-03" db="EMBL/GenBank/DDBJ databases">
        <title>A high-quality draft genome sequence of Diaporthe vaccinii, a causative agent of upright dieback and viscid rot disease in cranberry plants.</title>
        <authorList>
            <person name="Sarrasin M."/>
            <person name="Lang B.F."/>
            <person name="Burger G."/>
        </authorList>
    </citation>
    <scope>NUCLEOTIDE SEQUENCE [LARGE SCALE GENOMIC DNA]</scope>
    <source>
        <strain evidence="1 2">IS7</strain>
    </source>
</reference>
<dbReference type="EMBL" id="JBAWTH010000098">
    <property type="protein sequence ID" value="KAL2277545.1"/>
    <property type="molecule type" value="Genomic_DNA"/>
</dbReference>
<evidence type="ECO:0000313" key="2">
    <source>
        <dbReference type="Proteomes" id="UP001600888"/>
    </source>
</evidence>
<accession>A0ABR4E553</accession>
<dbReference type="PANTHER" id="PTHR42048">
    <property type="entry name" value="ARS-BINDING PROTEIN 2"/>
    <property type="match status" value="1"/>
</dbReference>
<dbReference type="Pfam" id="PF09441">
    <property type="entry name" value="Abp2"/>
    <property type="match status" value="1"/>
</dbReference>
<dbReference type="InterPro" id="IPR018562">
    <property type="entry name" value="ARS-binding_2"/>
</dbReference>
<keyword evidence="2" id="KW-1185">Reference proteome</keyword>
<protein>
    <submittedName>
        <fullName evidence="1">Uncharacterized protein</fullName>
    </submittedName>
</protein>
<proteinExistence type="predicted"/>
<gene>
    <name evidence="1" type="ORF">FJTKL_15378</name>
</gene>
<evidence type="ECO:0000313" key="1">
    <source>
        <dbReference type="EMBL" id="KAL2277545.1"/>
    </source>
</evidence>
<name>A0ABR4E553_9PEZI</name>
<sequence length="77" mass="8694">MAHLCDLHKSLPVDVWLAGFLKHPAQAIQNWADLALQLGVDPPDQDKGQSAQKIQQYAVRLKVMIVNPMAFYQQQLI</sequence>
<dbReference type="Proteomes" id="UP001600888">
    <property type="component" value="Unassembled WGS sequence"/>
</dbReference>